<dbReference type="AlphaFoldDB" id="A0A834MMN3"/>
<organism evidence="1 2">
    <name type="scientific">Vespula vulgaris</name>
    <name type="common">Yellow jacket</name>
    <name type="synonym">Wasp</name>
    <dbReference type="NCBI Taxonomy" id="7454"/>
    <lineage>
        <taxon>Eukaryota</taxon>
        <taxon>Metazoa</taxon>
        <taxon>Ecdysozoa</taxon>
        <taxon>Arthropoda</taxon>
        <taxon>Hexapoda</taxon>
        <taxon>Insecta</taxon>
        <taxon>Pterygota</taxon>
        <taxon>Neoptera</taxon>
        <taxon>Endopterygota</taxon>
        <taxon>Hymenoptera</taxon>
        <taxon>Apocrita</taxon>
        <taxon>Aculeata</taxon>
        <taxon>Vespoidea</taxon>
        <taxon>Vespidae</taxon>
        <taxon>Vespinae</taxon>
        <taxon>Vespula</taxon>
    </lineage>
</organism>
<sequence length="81" mass="9186">MPKRPPQTVAQEGNYYTIELFSKVRQNSSKIALYHILILPCCHSKCSYIESRVTVIRTLTVESPLAHGFPDAATFLRYDLG</sequence>
<gene>
    <name evidence="1" type="ORF">HZH66_014989</name>
</gene>
<dbReference type="Proteomes" id="UP000614350">
    <property type="component" value="Unassembled WGS sequence"/>
</dbReference>
<reference evidence="1" key="1">
    <citation type="journal article" date="2020" name="G3 (Bethesda)">
        <title>High-Quality Assemblies for Three Invasive Social Wasps from the &lt;i&gt;Vespula&lt;/i&gt; Genus.</title>
        <authorList>
            <person name="Harrop T.W.R."/>
            <person name="Guhlin J."/>
            <person name="McLaughlin G.M."/>
            <person name="Permina E."/>
            <person name="Stockwell P."/>
            <person name="Gilligan J."/>
            <person name="Le Lec M.F."/>
            <person name="Gruber M.A.M."/>
            <person name="Quinn O."/>
            <person name="Lovegrove M."/>
            <person name="Duncan E.J."/>
            <person name="Remnant E.J."/>
            <person name="Van Eeckhoven J."/>
            <person name="Graham B."/>
            <person name="Knapp R.A."/>
            <person name="Langford K.W."/>
            <person name="Kronenberg Z."/>
            <person name="Press M.O."/>
            <person name="Eacker S.M."/>
            <person name="Wilson-Rankin E.E."/>
            <person name="Purcell J."/>
            <person name="Lester P.J."/>
            <person name="Dearden P.K."/>
        </authorList>
    </citation>
    <scope>NUCLEOTIDE SEQUENCE</scope>
    <source>
        <strain evidence="1">Marl-1</strain>
    </source>
</reference>
<name>A0A834MMN3_VESVU</name>
<evidence type="ECO:0000313" key="2">
    <source>
        <dbReference type="Proteomes" id="UP000614350"/>
    </source>
</evidence>
<accession>A0A834MMN3</accession>
<proteinExistence type="predicted"/>
<keyword evidence="2" id="KW-1185">Reference proteome</keyword>
<evidence type="ECO:0000313" key="1">
    <source>
        <dbReference type="EMBL" id="KAF7378755.1"/>
    </source>
</evidence>
<dbReference type="EMBL" id="JACSEA010000024">
    <property type="protein sequence ID" value="KAF7378755.1"/>
    <property type="molecule type" value="Genomic_DNA"/>
</dbReference>
<comment type="caution">
    <text evidence="1">The sequence shown here is derived from an EMBL/GenBank/DDBJ whole genome shotgun (WGS) entry which is preliminary data.</text>
</comment>
<protein>
    <submittedName>
        <fullName evidence="1">Uncharacterized protein</fullName>
    </submittedName>
</protein>